<proteinExistence type="predicted"/>
<comment type="caution">
    <text evidence="1">The sequence shown here is derived from an EMBL/GenBank/DDBJ whole genome shotgun (WGS) entry which is preliminary data.</text>
</comment>
<gene>
    <name evidence="1" type="ORF">EOD39_19584</name>
</gene>
<accession>A0A444UXT1</accession>
<feature type="non-terminal residue" evidence="1">
    <location>
        <position position="1"/>
    </location>
</feature>
<sequence>LLISSCIFPSLRSMMVLQNDCQRYSYNANEIDAWKSYTENPLPAAAKARMKLSSEDDGVAALSFLYDHYKILDHNKRNQPLSASKQDPHHDDFMGPTSEVYDKNILSSIFDSIILPPQQKWTAESTFKETEIEGNNITERFHYSGFKWDQFVSREKSLMLGKHGCVTLAPNVMLQLKDFYFTQYVSLEQVLLHLPWFQSDSQSRKAKKLAD</sequence>
<evidence type="ECO:0000313" key="1">
    <source>
        <dbReference type="EMBL" id="RXM92964.1"/>
    </source>
</evidence>
<keyword evidence="2" id="KW-1185">Reference proteome</keyword>
<evidence type="ECO:0000313" key="2">
    <source>
        <dbReference type="Proteomes" id="UP000289886"/>
    </source>
</evidence>
<dbReference type="Proteomes" id="UP000289886">
    <property type="component" value="Unassembled WGS sequence"/>
</dbReference>
<organism evidence="1 2">
    <name type="scientific">Acipenser ruthenus</name>
    <name type="common">Sterlet sturgeon</name>
    <dbReference type="NCBI Taxonomy" id="7906"/>
    <lineage>
        <taxon>Eukaryota</taxon>
        <taxon>Metazoa</taxon>
        <taxon>Chordata</taxon>
        <taxon>Craniata</taxon>
        <taxon>Vertebrata</taxon>
        <taxon>Euteleostomi</taxon>
        <taxon>Actinopterygii</taxon>
        <taxon>Chondrostei</taxon>
        <taxon>Acipenseriformes</taxon>
        <taxon>Acipenseridae</taxon>
        <taxon>Acipenser</taxon>
    </lineage>
</organism>
<reference evidence="1 2" key="1">
    <citation type="submission" date="2019-01" db="EMBL/GenBank/DDBJ databases">
        <title>Draft Genome and Complete Hox-Cluster Characterization of the Sterlet Sturgeon (Acipenser ruthenus).</title>
        <authorList>
            <person name="Wei Q."/>
        </authorList>
    </citation>
    <scope>NUCLEOTIDE SEQUENCE [LARGE SCALE GENOMIC DNA]</scope>
    <source>
        <strain evidence="1">WHYD16114868_AA</strain>
        <tissue evidence="1">Blood</tissue>
    </source>
</reference>
<dbReference type="AlphaFoldDB" id="A0A444UXT1"/>
<name>A0A444UXT1_ACIRT</name>
<protein>
    <submittedName>
        <fullName evidence="1">Grainyhead-like protein 1-like</fullName>
    </submittedName>
</protein>
<dbReference type="EMBL" id="SCEB01005369">
    <property type="protein sequence ID" value="RXM92964.1"/>
    <property type="molecule type" value="Genomic_DNA"/>
</dbReference>